<dbReference type="NCBIfam" id="NF033520">
    <property type="entry name" value="transpos_IS982"/>
    <property type="match status" value="1"/>
</dbReference>
<evidence type="ECO:0000313" key="2">
    <source>
        <dbReference type="EMBL" id="ALB21876.1"/>
    </source>
</evidence>
<evidence type="ECO:0000259" key="1">
    <source>
        <dbReference type="Pfam" id="PF13612"/>
    </source>
</evidence>
<dbReference type="RefSeq" id="WP_048875920.1">
    <property type="nucleotide sequence ID" value="NZ_CP012508.1"/>
</dbReference>
<organism evidence="2 3">
    <name type="scientific">Piscirickettsia salmonis</name>
    <dbReference type="NCBI Taxonomy" id="1238"/>
    <lineage>
        <taxon>Bacteria</taxon>
        <taxon>Pseudomonadati</taxon>
        <taxon>Pseudomonadota</taxon>
        <taxon>Gammaproteobacteria</taxon>
        <taxon>Thiotrichales</taxon>
        <taxon>Piscirickettsiaceae</taxon>
        <taxon>Piscirickettsia</taxon>
    </lineage>
</organism>
<protein>
    <submittedName>
        <fullName evidence="2">Transposase</fullName>
    </submittedName>
</protein>
<feature type="domain" description="Transposase DDE" evidence="1">
    <location>
        <begin position="107"/>
        <end position="258"/>
    </location>
</feature>
<sequence>MDLTLISLFCVIDDFCQELLPQWNAILLEDTNKKRNKPSQMSTSEIMTIMIYFHKSNYRNFKMYYLHVIKGSMVKYFPNSVSYNRFVELMPSILLPLCFFIAAQGKTATGIYFVDSTILRVCHEKRASQNRAFKGLAKKSKSTMRWYYGFKLHIIVNDMGELMAFKMSKATTDDRVVLPKMAENLTGKIIGDKGYISQKLFDQLYEKGLQLITKIRKNMKNKLVLMIDKILLRKRGIIESVFDQLKNISQIEHSRHRSADNFMVNIVAGLRKRRYLGRYFAHPMMQNRRAKRDDYKPSAVRVTQRYVP</sequence>
<evidence type="ECO:0000313" key="3">
    <source>
        <dbReference type="Proteomes" id="UP000029558"/>
    </source>
</evidence>
<dbReference type="InterPro" id="IPR025668">
    <property type="entry name" value="Tnp_DDE_dom"/>
</dbReference>
<gene>
    <name evidence="2" type="ORF">KU39_692</name>
</gene>
<dbReference type="Proteomes" id="UP000029558">
    <property type="component" value="Chromosome"/>
</dbReference>
<name>A0AAC8VGM8_PISSA</name>
<dbReference type="Pfam" id="PF13612">
    <property type="entry name" value="DDE_Tnp_1_3"/>
    <property type="match status" value="1"/>
</dbReference>
<dbReference type="EMBL" id="CP012508">
    <property type="protein sequence ID" value="ALB21876.1"/>
    <property type="molecule type" value="Genomic_DNA"/>
</dbReference>
<accession>A0AAC8VGM8</accession>
<proteinExistence type="predicted"/>
<reference evidence="2 3" key="1">
    <citation type="journal article" date="2014" name="Genome Announc.">
        <title>Comparative Genome Analysis of Two Isolates of the Fish Pathogen Piscirickettsia salmonis from Different Hosts Reveals Major Differences in Virulence-Associated Secretion Systems.</title>
        <authorList>
            <person name="Bohle H."/>
            <person name="Henriquez P."/>
            <person name="Grothusen H."/>
            <person name="Navas E."/>
            <person name="Sandoval A."/>
            <person name="Bustamante F."/>
            <person name="Bustos P."/>
            <person name="Mancilla M."/>
        </authorList>
    </citation>
    <scope>NUCLEOTIDE SEQUENCE [LARGE SCALE GENOMIC DNA]</scope>
    <source>
        <strain evidence="3">B1-32597</strain>
    </source>
</reference>
<dbReference type="AlphaFoldDB" id="A0AAC8VGM8"/>